<dbReference type="Proteomes" id="UP000271624">
    <property type="component" value="Unassembled WGS sequence"/>
</dbReference>
<keyword evidence="8" id="KW-1185">Reference proteome</keyword>
<dbReference type="EMBL" id="RSCL01000002">
    <property type="protein sequence ID" value="RUT09229.1"/>
    <property type="molecule type" value="Genomic_DNA"/>
</dbReference>
<dbReference type="GO" id="GO:0016020">
    <property type="term" value="C:membrane"/>
    <property type="evidence" value="ECO:0007669"/>
    <property type="project" value="UniProtKB-SubCell"/>
</dbReference>
<evidence type="ECO:0000256" key="4">
    <source>
        <dbReference type="ARBA" id="ARBA00022989"/>
    </source>
</evidence>
<reference evidence="7" key="1">
    <citation type="submission" date="2018-12" db="EMBL/GenBank/DDBJ databases">
        <authorList>
            <person name="Will S."/>
            <person name="Neumann-Schaal M."/>
            <person name="Henke P."/>
        </authorList>
    </citation>
    <scope>NUCLEOTIDE SEQUENCE</scope>
    <source>
        <strain evidence="7">PCC 7102</strain>
    </source>
</reference>
<feature type="transmembrane region" description="Helical" evidence="6">
    <location>
        <begin position="152"/>
        <end position="178"/>
    </location>
</feature>
<evidence type="ECO:0000256" key="2">
    <source>
        <dbReference type="ARBA" id="ARBA00009773"/>
    </source>
</evidence>
<accession>A0A3S1CTX0</accession>
<keyword evidence="5 6" id="KW-0472">Membrane</keyword>
<evidence type="ECO:0000256" key="1">
    <source>
        <dbReference type="ARBA" id="ARBA00004141"/>
    </source>
</evidence>
<feature type="transmembrane region" description="Helical" evidence="6">
    <location>
        <begin position="210"/>
        <end position="232"/>
    </location>
</feature>
<evidence type="ECO:0000313" key="7">
    <source>
        <dbReference type="EMBL" id="RUT09229.1"/>
    </source>
</evidence>
<dbReference type="PANTHER" id="PTHR21716">
    <property type="entry name" value="TRANSMEMBRANE PROTEIN"/>
    <property type="match status" value="1"/>
</dbReference>
<feature type="transmembrane region" description="Helical" evidence="6">
    <location>
        <begin position="238"/>
        <end position="265"/>
    </location>
</feature>
<sequence length="373" mass="40949">MMQVNKFPRWLTIGIAFPLTVLNGWVLLQVIKYFQPLVNIFITAILLAFILDYPIEFFQRQGIKRKLAIAGALLITLVGGVGITITLVPLILEQIYELANILPTWIDSGTAQLQAFQDWALQQQELPINLSEIVTQVLDKVSNQLQTFTGKILGIAVDTIGTLVNVLLTVVLTIYMVFNGEQLWDGIFKWFPSHISTQVRQLLREDFQNYFLGQAVLGSILAVSLILAFVLLQVPLALLFGVTIGIFSLFPFGTTIGIIIVSLLVGLQNFWLGVEIFAVSVGLDQINSNIVAPRLLGNLTGLNPIWVVISLLIGGKLGGIIGVLVAIPIASFIKDAADNWQAGTFNTAASEFADNKHENTIKLEENPDVSIGR</sequence>
<feature type="transmembrane region" description="Helical" evidence="6">
    <location>
        <begin position="67"/>
        <end position="92"/>
    </location>
</feature>
<dbReference type="InterPro" id="IPR002549">
    <property type="entry name" value="AI-2E-like"/>
</dbReference>
<comment type="similarity">
    <text evidence="2">Belongs to the autoinducer-2 exporter (AI-2E) (TC 2.A.86) family.</text>
</comment>
<proteinExistence type="inferred from homology"/>
<evidence type="ECO:0000256" key="3">
    <source>
        <dbReference type="ARBA" id="ARBA00022692"/>
    </source>
</evidence>
<dbReference type="RefSeq" id="WP_233787151.1">
    <property type="nucleotide sequence ID" value="NZ_RSCL01000002.1"/>
</dbReference>
<gene>
    <name evidence="7" type="ORF">DSM106972_012820</name>
</gene>
<evidence type="ECO:0000256" key="5">
    <source>
        <dbReference type="ARBA" id="ARBA00023136"/>
    </source>
</evidence>
<dbReference type="AlphaFoldDB" id="A0A3S1CTX0"/>
<dbReference type="Pfam" id="PF01594">
    <property type="entry name" value="AI-2E_transport"/>
    <property type="match status" value="1"/>
</dbReference>
<feature type="transmembrane region" description="Helical" evidence="6">
    <location>
        <begin position="12"/>
        <end position="31"/>
    </location>
</feature>
<keyword evidence="3 6" id="KW-0812">Transmembrane</keyword>
<protein>
    <submittedName>
        <fullName evidence="7">AI-2E family transporter</fullName>
    </submittedName>
</protein>
<keyword evidence="4 6" id="KW-1133">Transmembrane helix</keyword>
<feature type="transmembrane region" description="Helical" evidence="6">
    <location>
        <begin position="304"/>
        <end position="327"/>
    </location>
</feature>
<comment type="caution">
    <text evidence="7">The sequence shown here is derived from an EMBL/GenBank/DDBJ whole genome shotgun (WGS) entry which is preliminary data.</text>
</comment>
<dbReference type="GO" id="GO:0055085">
    <property type="term" value="P:transmembrane transport"/>
    <property type="evidence" value="ECO:0007669"/>
    <property type="project" value="TreeGrafter"/>
</dbReference>
<organism evidence="7 8">
    <name type="scientific">Dulcicalothrix desertica PCC 7102</name>
    <dbReference type="NCBI Taxonomy" id="232991"/>
    <lineage>
        <taxon>Bacteria</taxon>
        <taxon>Bacillati</taxon>
        <taxon>Cyanobacteriota</taxon>
        <taxon>Cyanophyceae</taxon>
        <taxon>Nostocales</taxon>
        <taxon>Calotrichaceae</taxon>
        <taxon>Dulcicalothrix</taxon>
    </lineage>
</organism>
<name>A0A3S1CTX0_9CYAN</name>
<comment type="subcellular location">
    <subcellularLocation>
        <location evidence="1">Membrane</location>
        <topology evidence="1">Multi-pass membrane protein</topology>
    </subcellularLocation>
</comment>
<feature type="transmembrane region" description="Helical" evidence="6">
    <location>
        <begin position="37"/>
        <end position="55"/>
    </location>
</feature>
<evidence type="ECO:0000256" key="6">
    <source>
        <dbReference type="SAM" id="Phobius"/>
    </source>
</evidence>
<evidence type="ECO:0000313" key="8">
    <source>
        <dbReference type="Proteomes" id="UP000271624"/>
    </source>
</evidence>
<dbReference type="PANTHER" id="PTHR21716:SF66">
    <property type="entry name" value="TRANSPORT PROTEIN SLL0063-RELATED"/>
    <property type="match status" value="1"/>
</dbReference>
<reference evidence="7" key="2">
    <citation type="journal article" date="2019" name="Genome Biol. Evol.">
        <title>Day and night: Metabolic profiles and evolutionary relationships of six axenic non-marine cyanobacteria.</title>
        <authorList>
            <person name="Will S.E."/>
            <person name="Henke P."/>
            <person name="Boedeker C."/>
            <person name="Huang S."/>
            <person name="Brinkmann H."/>
            <person name="Rohde M."/>
            <person name="Jarek M."/>
            <person name="Friedl T."/>
            <person name="Seufert S."/>
            <person name="Schumacher M."/>
            <person name="Overmann J."/>
            <person name="Neumann-Schaal M."/>
            <person name="Petersen J."/>
        </authorList>
    </citation>
    <scope>NUCLEOTIDE SEQUENCE [LARGE SCALE GENOMIC DNA]</scope>
    <source>
        <strain evidence="7">PCC 7102</strain>
    </source>
</reference>